<dbReference type="SMART" id="SM00384">
    <property type="entry name" value="AT_hook"/>
    <property type="match status" value="5"/>
</dbReference>
<accession>A0A3Q1FJ28</accession>
<feature type="compositionally biased region" description="Low complexity" evidence="3">
    <location>
        <begin position="703"/>
        <end position="712"/>
    </location>
</feature>
<evidence type="ECO:0000313" key="5">
    <source>
        <dbReference type="Proteomes" id="UP000257200"/>
    </source>
</evidence>
<sequence length="1530" mass="168617">MEPRDLVGSARPKEADLKGGRAGPNEEDQEGAGSTGLVHGDDVINGAISEGEGLEEQGEGLMEEQEFSIKEASFKEGSLKLKIQTTKRTKKPPKSLENYICPPEIRMTIRPPMGEGKGGRQGRTGGGAGAGRAPKDEERGPPRKRTYERQFRMPEQREGGLLQLLGDHTPPKHQLRSSLLPAHAPSHTQQTQHTLAQKFQHTHAHQHQISPDWITSTAPSASPAHPADSEPARDLAGASRSSLLDPTQPFSRTATQSPSPQRSLTPDLQLPVVTDASILNLTSLSRGRGLQEVSEQLFGNIKRKYGRKDSQRMLCNPHGADTLWGRQPEKGSESPTNSEERQKYRQEETSERFHEEREERRKEERERMVAGRKGDEEDRGMPMLAEEGKGRKRRRRPSFDESFSREEQSQQRTLDSDTTEKHQPGPPEPKVAHKRDIIETHKNDSRLTSQADISGERIEKAERAEKGDKREKGERVDRTERGEMATSGPDHESDLSANRIKKNPVGRAKIGADTLKLRESHNHINKANLNMNPRLPSPNPSPSPRGSISPTPSPKPRPNISPSPSPKSRTDLSPSPSHSTSSPASSRPTKASDRWSYLKAKSHASLTSPQRDNLGSPSTLAEPPSAFPITPSSPLYTNTDSLTVHTPIKRKRGRPKKQPLLTVETIHEGTSTSPPSPLAQESTAGLNRRRKTHTLNPLAQMASTTTNTSSSSLKLKRGRGHSRPVNKMKLGKMQSILNEILSGSSQNGTLALKSSSAPVTTAMSAMASTIEARLGKQINVSKRGTIYIGKKRGRKPRAETQGSNLSKTTKDKPPISVSTSSLYESPAVPSATSSPSSTVPSIRAAHSDATMPSLQPISALPSKPAGRGFLSGGWKLSPPRLLANSPSHLSEGASVKEVTLSPISESHSEETIPSDSGIGTDNNSTSDQTEKGHASRRRYSFDLCGFEAAEAAALEASNRGSRARCERQVTAVDNFLSQQEKKQKHHRRKRKCLQSRDHLHFLSELEEVVVKLQQLRVSHRRFTCYPQHPYPSIFRLNFHHYYPITYDSYPCDSSSYLRRSADLKAKRRRGRPAKTSEPITSKLPFVQGYGYPLAGGNYYAAPYAMPYAPPLSLGYFPPAPPFYLPHHSLGPAPPSPFMRPAVPPPKAFHSSGLSKLQPGAKLRSASGPLQGPSVRGEGLGSLGSGSAGGLAGVRLHKRKHKHKHKHKDEPLLSSRDRQELGGLFSGAKTNARLNMLSERRDFASQGSSKHLEKQRGNGRGSGLGSSLGIFESDQLSTHSLADSQFHSRQTGQPIKSFMSSYSSQSQRSESASDLFLGSREDDCGGRNRRTRLTVFGDQGLMSFQTARQEPGQMNECPSPSLTGVPSKRRYKRREVEQIQKDVRRMHSLNFEHVQKILRAKRLQRQAKTGNNVIKRRPGRPRKQPLEESEPTNRREEEWADGRSLDMLASRRGDGRTLGMPVLERCDNLPGRQSLRPSLTPEPLEFSNHDSISATIETVVHQARSVLPQAKVGKRRGRGHSRDELWAPTSQ</sequence>
<dbReference type="GO" id="GO:0042800">
    <property type="term" value="F:histone H3K4 methyltransferase activity"/>
    <property type="evidence" value="ECO:0007669"/>
    <property type="project" value="TreeGrafter"/>
</dbReference>
<feature type="region of interest" description="Disordered" evidence="3">
    <location>
        <begin position="1506"/>
        <end position="1530"/>
    </location>
</feature>
<feature type="region of interest" description="Disordered" evidence="3">
    <location>
        <begin position="306"/>
        <end position="687"/>
    </location>
</feature>
<evidence type="ECO:0000256" key="3">
    <source>
        <dbReference type="SAM" id="MobiDB-lite"/>
    </source>
</evidence>
<feature type="region of interest" description="Disordered" evidence="3">
    <location>
        <begin position="785"/>
        <end position="860"/>
    </location>
</feature>
<feature type="compositionally biased region" description="Polar residues" evidence="3">
    <location>
        <begin position="239"/>
        <end position="266"/>
    </location>
</feature>
<feature type="region of interest" description="Disordered" evidence="3">
    <location>
        <begin position="84"/>
        <end position="268"/>
    </location>
</feature>
<feature type="compositionally biased region" description="Pro residues" evidence="3">
    <location>
        <begin position="551"/>
        <end position="565"/>
    </location>
</feature>
<comment type="subcellular location">
    <subcellularLocation>
        <location evidence="1">Nucleus</location>
    </subcellularLocation>
</comment>
<evidence type="ECO:0000256" key="1">
    <source>
        <dbReference type="ARBA" id="ARBA00004123"/>
    </source>
</evidence>
<feature type="region of interest" description="Disordered" evidence="3">
    <location>
        <begin position="1145"/>
        <end position="1219"/>
    </location>
</feature>
<feature type="compositionally biased region" description="Basic and acidic residues" evidence="3">
    <location>
        <begin position="327"/>
        <end position="380"/>
    </location>
</feature>
<dbReference type="PANTHER" id="PTHR46147">
    <property type="entry name" value="HISTONE-LYSINE N-METHYLTRANSFERASE ASH1"/>
    <property type="match status" value="1"/>
</dbReference>
<feature type="region of interest" description="Disordered" evidence="3">
    <location>
        <begin position="1401"/>
        <end position="1441"/>
    </location>
</feature>
<protein>
    <submittedName>
        <fullName evidence="4">SET binding protein 1</fullName>
    </submittedName>
</protein>
<feature type="compositionally biased region" description="Basic residues" evidence="3">
    <location>
        <begin position="1413"/>
        <end position="1422"/>
    </location>
</feature>
<feature type="compositionally biased region" description="Low complexity" evidence="3">
    <location>
        <begin position="825"/>
        <end position="841"/>
    </location>
</feature>
<dbReference type="FunCoup" id="A0A3Q1FJ28">
    <property type="interactions" value="782"/>
</dbReference>
<feature type="compositionally biased region" description="Basic and acidic residues" evidence="3">
    <location>
        <begin position="454"/>
        <end position="494"/>
    </location>
</feature>
<proteinExistence type="predicted"/>
<feature type="compositionally biased region" description="Polar residues" evidence="3">
    <location>
        <begin position="604"/>
        <end position="619"/>
    </location>
</feature>
<feature type="compositionally biased region" description="Gly residues" evidence="3">
    <location>
        <begin position="1177"/>
        <end position="1191"/>
    </location>
</feature>
<feature type="compositionally biased region" description="Basic residues" evidence="3">
    <location>
        <begin position="714"/>
        <end position="725"/>
    </location>
</feature>
<feature type="compositionally biased region" description="Basic residues" evidence="3">
    <location>
        <begin position="647"/>
        <end position="657"/>
    </location>
</feature>
<dbReference type="GO" id="GO:0006355">
    <property type="term" value="P:regulation of DNA-templated transcription"/>
    <property type="evidence" value="ECO:0007669"/>
    <property type="project" value="TreeGrafter"/>
</dbReference>
<feature type="compositionally biased region" description="Basic residues" evidence="3">
    <location>
        <begin position="1194"/>
        <end position="1206"/>
    </location>
</feature>
<feature type="compositionally biased region" description="Basic and acidic residues" evidence="3">
    <location>
        <begin position="397"/>
        <end position="423"/>
    </location>
</feature>
<feature type="compositionally biased region" description="Low complexity" evidence="3">
    <location>
        <begin position="216"/>
        <end position="226"/>
    </location>
</feature>
<organism evidence="4 5">
    <name type="scientific">Acanthochromis polyacanthus</name>
    <name type="common">spiny chromis</name>
    <dbReference type="NCBI Taxonomy" id="80966"/>
    <lineage>
        <taxon>Eukaryota</taxon>
        <taxon>Metazoa</taxon>
        <taxon>Chordata</taxon>
        <taxon>Craniata</taxon>
        <taxon>Vertebrata</taxon>
        <taxon>Euteleostomi</taxon>
        <taxon>Actinopterygii</taxon>
        <taxon>Neopterygii</taxon>
        <taxon>Teleostei</taxon>
        <taxon>Neoteleostei</taxon>
        <taxon>Acanthomorphata</taxon>
        <taxon>Ovalentaria</taxon>
        <taxon>Pomacentridae</taxon>
        <taxon>Acanthochromis</taxon>
    </lineage>
</organism>
<feature type="region of interest" description="Disordered" evidence="3">
    <location>
        <begin position="702"/>
        <end position="725"/>
    </location>
</feature>
<dbReference type="InterPro" id="IPR017956">
    <property type="entry name" value="AT_hook_DNA-bd_motif"/>
</dbReference>
<feature type="compositionally biased region" description="Gly residues" evidence="3">
    <location>
        <begin position="115"/>
        <end position="130"/>
    </location>
</feature>
<feature type="compositionally biased region" description="Basic and acidic residues" evidence="3">
    <location>
        <begin position="1430"/>
        <end position="1441"/>
    </location>
</feature>
<name>A0A3Q1FJ28_9TELE</name>
<keyword evidence="2" id="KW-0539">Nucleus</keyword>
<evidence type="ECO:0000313" key="4">
    <source>
        <dbReference type="Ensembl" id="ENSAPOP00000017946.1"/>
    </source>
</evidence>
<feature type="region of interest" description="Disordered" evidence="3">
    <location>
        <begin position="1"/>
        <end position="64"/>
    </location>
</feature>
<dbReference type="Proteomes" id="UP000257200">
    <property type="component" value="Unplaced"/>
</dbReference>
<dbReference type="PANTHER" id="PTHR46147:SF2">
    <property type="entry name" value="SET-BINDING PROTEIN"/>
    <property type="match status" value="1"/>
</dbReference>
<feature type="compositionally biased region" description="Polar residues" evidence="3">
    <location>
        <begin position="901"/>
        <end position="927"/>
    </location>
</feature>
<dbReference type="GO" id="GO:0003677">
    <property type="term" value="F:DNA binding"/>
    <property type="evidence" value="ECO:0007669"/>
    <property type="project" value="InterPro"/>
</dbReference>
<feature type="compositionally biased region" description="Acidic residues" evidence="3">
    <location>
        <begin position="52"/>
        <end position="64"/>
    </location>
</feature>
<feature type="compositionally biased region" description="Basic and acidic residues" evidence="3">
    <location>
        <begin position="133"/>
        <end position="158"/>
    </location>
</feature>
<feature type="compositionally biased region" description="Polar residues" evidence="3">
    <location>
        <begin position="186"/>
        <end position="199"/>
    </location>
</feature>
<feature type="compositionally biased region" description="Low complexity" evidence="3">
    <location>
        <begin position="1297"/>
        <end position="1312"/>
    </location>
</feature>
<feature type="compositionally biased region" description="Basic and acidic residues" evidence="3">
    <location>
        <begin position="430"/>
        <end position="445"/>
    </location>
</feature>
<reference evidence="4" key="2">
    <citation type="submission" date="2025-09" db="UniProtKB">
        <authorList>
            <consortium name="Ensembl"/>
        </authorList>
    </citation>
    <scope>IDENTIFICATION</scope>
</reference>
<feature type="compositionally biased region" description="Polar residues" evidence="3">
    <location>
        <begin position="668"/>
        <end position="685"/>
    </location>
</feature>
<dbReference type="Ensembl" id="ENSAPOT00000027402.1">
    <property type="protein sequence ID" value="ENSAPOP00000017946.1"/>
    <property type="gene ID" value="ENSAPOG00000021230.1"/>
</dbReference>
<dbReference type="STRING" id="80966.ENSAPOP00000017946"/>
<feature type="compositionally biased region" description="Polar residues" evidence="3">
    <location>
        <begin position="630"/>
        <end position="644"/>
    </location>
</feature>
<feature type="region of interest" description="Disordered" evidence="3">
    <location>
        <begin position="900"/>
        <end position="934"/>
    </location>
</feature>
<feature type="region of interest" description="Disordered" evidence="3">
    <location>
        <begin position="1241"/>
        <end position="1269"/>
    </location>
</feature>
<evidence type="ECO:0000256" key="2">
    <source>
        <dbReference type="ARBA" id="ARBA00023242"/>
    </source>
</evidence>
<feature type="compositionally biased region" description="Low complexity" evidence="3">
    <location>
        <begin position="573"/>
        <end position="589"/>
    </location>
</feature>
<dbReference type="GeneTree" id="ENSGT00940000158784"/>
<keyword evidence="5" id="KW-1185">Reference proteome</keyword>
<feature type="compositionally biased region" description="Basic and acidic residues" evidence="3">
    <location>
        <begin position="1207"/>
        <end position="1219"/>
    </location>
</feature>
<dbReference type="InParanoid" id="A0A3Q1FJ28"/>
<dbReference type="GO" id="GO:0005654">
    <property type="term" value="C:nucleoplasm"/>
    <property type="evidence" value="ECO:0007669"/>
    <property type="project" value="TreeGrafter"/>
</dbReference>
<feature type="region of interest" description="Disordered" evidence="3">
    <location>
        <begin position="1347"/>
        <end position="1372"/>
    </location>
</feature>
<feature type="region of interest" description="Disordered" evidence="3">
    <location>
        <begin position="1297"/>
        <end position="1327"/>
    </location>
</feature>
<reference evidence="4" key="1">
    <citation type="submission" date="2025-08" db="UniProtKB">
        <authorList>
            <consortium name="Ensembl"/>
        </authorList>
    </citation>
    <scope>IDENTIFICATION</scope>
</reference>
<feature type="compositionally biased region" description="Basic and acidic residues" evidence="3">
    <location>
        <begin position="1"/>
        <end position="19"/>
    </location>
</feature>